<dbReference type="PANTHER" id="PTHR43747">
    <property type="entry name" value="FAD-BINDING PROTEIN"/>
    <property type="match status" value="1"/>
</dbReference>
<keyword evidence="4" id="KW-1185">Reference proteome</keyword>
<dbReference type="EMBL" id="RCBY01000146">
    <property type="protein sequence ID" value="RQH33448.1"/>
    <property type="molecule type" value="Genomic_DNA"/>
</dbReference>
<evidence type="ECO:0000259" key="2">
    <source>
        <dbReference type="Pfam" id="PF01494"/>
    </source>
</evidence>
<reference evidence="3 4" key="1">
    <citation type="journal article" date="2018" name="ACS Chem. Biol.">
        <title>Ketoreductase domain dysfunction expands chemodiversity: malyngamide biosynthesis in the cyanobacterium Okeania hirsuta.</title>
        <authorList>
            <person name="Moss N.A."/>
            <person name="Leao T."/>
            <person name="Rankin M."/>
            <person name="McCullough T.M."/>
            <person name="Qu P."/>
            <person name="Korobeynikov A."/>
            <person name="Smith J.L."/>
            <person name="Gerwick L."/>
            <person name="Gerwick W.H."/>
        </authorList>
    </citation>
    <scope>NUCLEOTIDE SEQUENCE [LARGE SCALE GENOMIC DNA]</scope>
    <source>
        <strain evidence="3 4">PAB10Feb10-1</strain>
    </source>
</reference>
<proteinExistence type="inferred from homology"/>
<dbReference type="InterPro" id="IPR050816">
    <property type="entry name" value="Flavin-dep_Halogenase_NPB"/>
</dbReference>
<dbReference type="SUPFAM" id="SSF51905">
    <property type="entry name" value="FAD/NAD(P)-binding domain"/>
    <property type="match status" value="1"/>
</dbReference>
<evidence type="ECO:0000256" key="1">
    <source>
        <dbReference type="ARBA" id="ARBA00038396"/>
    </source>
</evidence>
<comment type="similarity">
    <text evidence="1">Belongs to the flavin-dependent halogenase family. Bacterial tryptophan halogenase subfamily.</text>
</comment>
<sequence length="569" mass="64079">MSNKNYDVAIIGGGPAGSTTGTLLKKYNPNLQVLILEKAKFPRDHVGESQLPQISAILEEMGCWDKVEAANFPIKIGATYRWGKTSQLWDFDFLAATEFQNEPRPAQYKGQRQQTAFQVDRSVYDTILLDHAQELGCEVRQETAVTKVDVDIETDQVKNLHLSNGEQINARYYIDASGHIGVLRRVLGVETTIPTRLQNIAIWDYWTNAEWADEIGVGGTRVQVMSLAHGWIWFIPLGPTRTSIGFICPAEHYKKLKKPPEDIYQEALKSEPRISELIANATSRGKIETTKDWSFLSEKLVGENWFLAGESAGFADPILAAGMTLTHVSAKEAAYTILELEQQKHDATWLKHHYEDNQKRRIKQHIRFADYWYAANGQFSDLQKHCRDIAKDAGLKLTPEQAFRWLSQGGFTNDVLGQAGVGGLDLTGTKQIMQRFAQKDSSWEISGYNIFKLNLEGAKQEDLPVYNNGRIEKIKSYVKDEQRLPLTGFYAALVKILERTSDIQQISALLKKSLTSQYSPQHTQVAFNHALQCLEVMVSEGWVTAKIDKKKPKLQLSTPTEGALIHAHS</sequence>
<dbReference type="Gene3D" id="3.50.50.60">
    <property type="entry name" value="FAD/NAD(P)-binding domain"/>
    <property type="match status" value="1"/>
</dbReference>
<dbReference type="InterPro" id="IPR036188">
    <property type="entry name" value="FAD/NAD-bd_sf"/>
</dbReference>
<dbReference type="OrthoDB" id="538871at2"/>
<feature type="domain" description="FAD-binding" evidence="2">
    <location>
        <begin position="6"/>
        <end position="368"/>
    </location>
</feature>
<accession>A0A3N6P557</accession>
<dbReference type="PANTHER" id="PTHR43747:SF1">
    <property type="entry name" value="SLR1998 PROTEIN"/>
    <property type="match status" value="1"/>
</dbReference>
<gene>
    <name evidence="3" type="ORF">D5R40_21740</name>
</gene>
<evidence type="ECO:0000313" key="4">
    <source>
        <dbReference type="Proteomes" id="UP000269154"/>
    </source>
</evidence>
<dbReference type="InterPro" id="IPR002938">
    <property type="entry name" value="FAD-bd"/>
</dbReference>
<dbReference type="RefSeq" id="WP_124155162.1">
    <property type="nucleotide sequence ID" value="NZ_CAWOLW010000053.1"/>
</dbReference>
<dbReference type="GO" id="GO:0071949">
    <property type="term" value="F:FAD binding"/>
    <property type="evidence" value="ECO:0007669"/>
    <property type="project" value="InterPro"/>
</dbReference>
<dbReference type="PRINTS" id="PR00420">
    <property type="entry name" value="RNGMNOXGNASE"/>
</dbReference>
<protein>
    <submittedName>
        <fullName evidence="3">NAD(P)/FAD-dependent oxidoreductase</fullName>
    </submittedName>
</protein>
<dbReference type="Proteomes" id="UP000269154">
    <property type="component" value="Unassembled WGS sequence"/>
</dbReference>
<evidence type="ECO:0000313" key="3">
    <source>
        <dbReference type="EMBL" id="RQH33448.1"/>
    </source>
</evidence>
<comment type="caution">
    <text evidence="3">The sequence shown here is derived from an EMBL/GenBank/DDBJ whole genome shotgun (WGS) entry which is preliminary data.</text>
</comment>
<dbReference type="Pfam" id="PF01494">
    <property type="entry name" value="FAD_binding_3"/>
    <property type="match status" value="1"/>
</dbReference>
<organism evidence="3 4">
    <name type="scientific">Okeania hirsuta</name>
    <dbReference type="NCBI Taxonomy" id="1458930"/>
    <lineage>
        <taxon>Bacteria</taxon>
        <taxon>Bacillati</taxon>
        <taxon>Cyanobacteriota</taxon>
        <taxon>Cyanophyceae</taxon>
        <taxon>Oscillatoriophycideae</taxon>
        <taxon>Oscillatoriales</taxon>
        <taxon>Microcoleaceae</taxon>
        <taxon>Okeania</taxon>
    </lineage>
</organism>
<name>A0A3N6P557_9CYAN</name>
<dbReference type="AlphaFoldDB" id="A0A3N6P557"/>